<keyword evidence="1" id="KW-0812">Transmembrane</keyword>
<evidence type="ECO:0000256" key="1">
    <source>
        <dbReference type="SAM" id="Phobius"/>
    </source>
</evidence>
<evidence type="ECO:0000313" key="3">
    <source>
        <dbReference type="Proteomes" id="UP000011577"/>
    </source>
</evidence>
<gene>
    <name evidence="2" type="ORF">C452_01130</name>
</gene>
<feature type="transmembrane region" description="Helical" evidence="1">
    <location>
        <begin position="12"/>
        <end position="33"/>
    </location>
</feature>
<dbReference type="Pfam" id="PF26260">
    <property type="entry name" value="DUF8064"/>
    <property type="match status" value="1"/>
</dbReference>
<feature type="transmembrane region" description="Helical" evidence="1">
    <location>
        <begin position="130"/>
        <end position="148"/>
    </location>
</feature>
<organism evidence="2 3">
    <name type="scientific">Haloferax volcanii JCM 10717</name>
    <dbReference type="NCBI Taxonomy" id="1227458"/>
    <lineage>
        <taxon>Archaea</taxon>
        <taxon>Methanobacteriati</taxon>
        <taxon>Methanobacteriota</taxon>
        <taxon>Stenosarchaea group</taxon>
        <taxon>Halobacteria</taxon>
        <taxon>Halobacteriales</taxon>
        <taxon>Haloferacaceae</taxon>
        <taxon>Haloferax</taxon>
    </lineage>
</organism>
<keyword evidence="1" id="KW-1133">Transmembrane helix</keyword>
<dbReference type="PATRIC" id="fig|1227458.3.peg.221"/>
<proteinExistence type="predicted"/>
<protein>
    <submittedName>
        <fullName evidence="2">Uncharacterized protein</fullName>
    </submittedName>
</protein>
<feature type="transmembrane region" description="Helical" evidence="1">
    <location>
        <begin position="230"/>
        <end position="251"/>
    </location>
</feature>
<feature type="transmembrane region" description="Helical" evidence="1">
    <location>
        <begin position="40"/>
        <end position="57"/>
    </location>
</feature>
<feature type="transmembrane region" description="Helical" evidence="1">
    <location>
        <begin position="205"/>
        <end position="224"/>
    </location>
</feature>
<name>M0IG24_HALVO</name>
<comment type="caution">
    <text evidence="2">The sequence shown here is derived from an EMBL/GenBank/DDBJ whole genome shotgun (WGS) entry which is preliminary data.</text>
</comment>
<reference evidence="2 3" key="1">
    <citation type="journal article" date="2014" name="PLoS Genet.">
        <title>Phylogenetically driven sequencing of extremely halophilic archaea reveals strategies for static and dynamic osmo-response.</title>
        <authorList>
            <person name="Becker E.A."/>
            <person name="Seitzer P.M."/>
            <person name="Tritt A."/>
            <person name="Larsen D."/>
            <person name="Krusor M."/>
            <person name="Yao A.I."/>
            <person name="Wu D."/>
            <person name="Madern D."/>
            <person name="Eisen J.A."/>
            <person name="Darling A.E."/>
            <person name="Facciotti M.T."/>
        </authorList>
    </citation>
    <scope>NUCLEOTIDE SEQUENCE [LARGE SCALE GENOMIC DNA]</scope>
    <source>
        <strain evidence="2 3">JCM 10717</strain>
    </source>
</reference>
<dbReference type="Proteomes" id="UP000011577">
    <property type="component" value="Unassembled WGS sequence"/>
</dbReference>
<sequence length="254" mass="26754">MMPSTVLPAGVSRWRVAVLAAVAAVFVGLATLIDGPVDPVLAAMGLLTLVYMAAGAVDTVREHPAFPLASAVYTTLLFAGGYGQRRAVQSPVGRSRGSFGIRRRGRGVQLPARNELSQTRFRMTRLSETTVSGAIAVASLIVGLIVAFDGPEVDLAAGVVWTVATGMVLLHLRGKVRDARSDEPPEPGPLLRLAEIDYDPRYDRYLGVLLFALGIAAFAALLVVDTSDWNALFLVGVGNCCLIAALGAVALSDR</sequence>
<dbReference type="EMBL" id="AOLL01000001">
    <property type="protein sequence ID" value="ELZ95716.1"/>
    <property type="molecule type" value="Genomic_DNA"/>
</dbReference>
<feature type="transmembrane region" description="Helical" evidence="1">
    <location>
        <begin position="154"/>
        <end position="172"/>
    </location>
</feature>
<dbReference type="AlphaFoldDB" id="M0IG24"/>
<evidence type="ECO:0000313" key="2">
    <source>
        <dbReference type="EMBL" id="ELZ95716.1"/>
    </source>
</evidence>
<keyword evidence="1" id="KW-0472">Membrane</keyword>
<accession>M0IG24</accession>
<dbReference type="InterPro" id="IPR058377">
    <property type="entry name" value="DUF8064"/>
</dbReference>